<comment type="caution">
    <text evidence="1">The sequence shown here is derived from an EMBL/GenBank/DDBJ whole genome shotgun (WGS) entry which is preliminary data.</text>
</comment>
<protein>
    <submittedName>
        <fullName evidence="1">Uncharacterized protein</fullName>
    </submittedName>
</protein>
<accession>A0ABX2XSN4</accession>
<proteinExistence type="predicted"/>
<keyword evidence="2" id="KW-1185">Reference proteome</keyword>
<name>A0ABX2XSN4_9GAMM</name>
<dbReference type="RefSeq" id="WP_065621023.1">
    <property type="nucleotide sequence ID" value="NZ_LYOZ01000037.1"/>
</dbReference>
<gene>
    <name evidence="1" type="ORF">A8135_03050</name>
</gene>
<evidence type="ECO:0000313" key="1">
    <source>
        <dbReference type="EMBL" id="OCH97467.1"/>
    </source>
</evidence>
<sequence length="335" mass="39229">MPNLNFLKTNRPDLYLRHIGLTKEEYQQAEDLTQEEKAELINKIIEKASANEIIEIINKLAPLELGAAPKNPFGLSDRLAPALLSAFIAKVEKDNFNDFFFQLLKTNTYETKGAKRMHLKDYPFSTATLAIWYCLNRSPGLDDSNKLFELPFCYFQQLLETHSEREEQETRKFLGKQINEFNTELCRKSDHLPFSSEEEDYNLGESEPALLKERFTKIKEQIETIDWDIPGNRFFQGGRDYNGKRVPHRIYEIIKIIENVEKNEYQITAEEAYREIIKLAQEAIANPRTGRRPSTTEVYRRIINHCILDKDPTLLDETQRAQKKEESMDQHKLTY</sequence>
<organism evidence="1 2">
    <name type="scientific">Legionella jamestowniensis</name>
    <dbReference type="NCBI Taxonomy" id="455"/>
    <lineage>
        <taxon>Bacteria</taxon>
        <taxon>Pseudomonadati</taxon>
        <taxon>Pseudomonadota</taxon>
        <taxon>Gammaproteobacteria</taxon>
        <taxon>Legionellales</taxon>
        <taxon>Legionellaceae</taxon>
        <taxon>Legionella</taxon>
    </lineage>
</organism>
<dbReference type="Proteomes" id="UP000093336">
    <property type="component" value="Unassembled WGS sequence"/>
</dbReference>
<evidence type="ECO:0000313" key="2">
    <source>
        <dbReference type="Proteomes" id="UP000093336"/>
    </source>
</evidence>
<reference evidence="1 2" key="1">
    <citation type="submission" date="2016-05" db="EMBL/GenBank/DDBJ databases">
        <authorList>
            <person name="Prochazka B."/>
            <person name="Indra A."/>
            <person name="Hasenberger P."/>
            <person name="Blaschitz M."/>
            <person name="Wagner L."/>
            <person name="Wewalka G."/>
            <person name="Sorschag S."/>
            <person name="Schmid D."/>
            <person name="Ruppitsch W."/>
        </authorList>
    </citation>
    <scope>NUCLEOTIDE SEQUENCE [LARGE SCALE GENOMIC DNA]</scope>
    <source>
        <strain evidence="1 2">974010_12</strain>
    </source>
</reference>
<dbReference type="EMBL" id="LYOZ01000037">
    <property type="protein sequence ID" value="OCH97467.1"/>
    <property type="molecule type" value="Genomic_DNA"/>
</dbReference>